<dbReference type="OrthoDB" id="67700at2759"/>
<evidence type="ECO:0000256" key="7">
    <source>
        <dbReference type="ARBA" id="ARBA00023209"/>
    </source>
</evidence>
<dbReference type="PANTHER" id="PTHR10067:SF17">
    <property type="entry name" value="PHOSPHATIDYLSERINE DECARBOXYLASE PROENZYME 2"/>
    <property type="match status" value="1"/>
</dbReference>
<feature type="modified residue" description="Pyruvic acid (Ser); by autocatalysis" evidence="11">
    <location>
        <position position="1324"/>
    </location>
</feature>
<keyword evidence="2 11" id="KW-0444">Lipid biosynthesis</keyword>
<gene>
    <name evidence="11" type="primary">PSD2</name>
    <name evidence="14" type="ORF">E1B28_010722</name>
</gene>
<feature type="compositionally biased region" description="Low complexity" evidence="12">
    <location>
        <begin position="882"/>
        <end position="907"/>
    </location>
</feature>
<sequence length="1367" mass="150073">MPFKTALKSISGPRRRNTGGSTQGVSDGEEVMAVASATTPKRKRRRIRPKFRRNTSLSPNVGENPAVFLRVQVLSCRDLLAKDRNGYSDPFVTVSLLKSRHQTPVIKRTIQPVYSPKDATFDFPIYISLANNIGALELVVWDKDVLRKEYLGEVAFLLEDWFDDERPFAWEDAVNEATSVVSLPLVSTRSNTSSRGSVQIRVGFVSPPGQQAEANINFATLFRELSKRSRPSLVSVPPTIGIGTIRSHPDQPALYEDDGGISSDSDPSDEEDEEGSESDLEDEGGIGTEAAEENQHLVTLRSPHDTSNIKTPTPSSRASTEVTTPTQPRETATLPYFLPRGVGSVSPSPQVNITPASPVPILSLTTPPAADMFPTASSQPTTPVILSPVPQPPPITRSHSSSVRISGIIPRIPKFPTRRSISNVLTPPPTTLSSTPQMVDLSIDIPSANTYGNAADPLTASPQPLIPSSGAVATVGAAVVAPALRVVAAAGAPSSAAVEEENESKKKRFRKSWGSRRNSSTAVPQRSASEGEGSSSIPSAAEGTSSGGDHEKQKQPQQKKARRRVKREEKKPGYSLAGENDILGIVMLEIQSADDLPRLKNMTRTGWDMDPFVVISFGKKVFRTRVIRHSRSPVWDEKLLFHVRRYETAFKVQLTILDWDKLSSNDYIGDARFDVKELVDSAPQPHPETGLYPMDDCEHPMKQYTLPLTTEKGVPWEKHNPTIKFRAKYQPYAALRQRFWYQYLKQYDTDDTLNISHLELTSMLDSLGSTLTDSTINSFFTRFNKTPQQDDLTILEAIQCLETELGRPDAEKKRVDEGDGGSGSLSVTPVLMAADREGKELNLEDLDFSGPPLSMSMSASVVANGNEKILLPETYETEASQLPLSSVAASSSSTPSTPQTEYSTSSSDAEMPVEEYSFGSTSASNNDLLYPPGVPKTATANELITTSIVTKRPKFPRGMRRYKGGKASASAEGQNGSTSEPSIERVINVKNCPLCHRPRLSSKAEMDIVTHLAICASQDWNKVDRIVVENFVTASQAQRKWYTRILGKVSSGDYKLGANSANIIVQNRVTGQLEEEKMQVYVRLGIRLLYKGMRSRLEGGRARRLLKSLSIKQGIKYDSPESVKGIPGFIAFHGLNMEEVLEPIESFKTFNQFFYRKLKPDARPIAAPDDPFRLVSAADCRMMAFQSVNDATRLWIKGREFTVSRLLGDAYKDQAERYNGGAVAIFRLAPQDYHRFHSPVHGTIGPMSSISGEYYTVNPQAIRTALDVYGDNVRKIVPIDSPEFGCVMTVCIGAMMVGTIQITVEEGQVVQRGQELGYFAFGGSTVVLLLEPGVVEWDEDLIINGKASLETFVRVGMGIGKGLKRSQ</sequence>
<comment type="catalytic activity">
    <reaction evidence="11">
        <text>a 1,2-diacyl-sn-glycero-3-phospho-L-serine + H(+) = a 1,2-diacyl-sn-glycero-3-phosphoethanolamine + CO2</text>
        <dbReference type="Rhea" id="RHEA:20828"/>
        <dbReference type="ChEBI" id="CHEBI:15378"/>
        <dbReference type="ChEBI" id="CHEBI:16526"/>
        <dbReference type="ChEBI" id="CHEBI:57262"/>
        <dbReference type="ChEBI" id="CHEBI:64612"/>
        <dbReference type="EC" id="4.1.1.65"/>
    </reaction>
</comment>
<dbReference type="GO" id="GO:0006646">
    <property type="term" value="P:phosphatidylethanolamine biosynthetic process"/>
    <property type="evidence" value="ECO:0007669"/>
    <property type="project" value="UniProtKB-UniRule"/>
</dbReference>
<feature type="compositionally biased region" description="Polar residues" evidence="12">
    <location>
        <begin position="305"/>
        <end position="328"/>
    </location>
</feature>
<feature type="region of interest" description="Disordered" evidence="12">
    <location>
        <begin position="882"/>
        <end position="921"/>
    </location>
</feature>
<feature type="domain" description="C2" evidence="13">
    <location>
        <begin position="566"/>
        <end position="690"/>
    </location>
</feature>
<comment type="subcellular location">
    <subcellularLocation>
        <location evidence="11">Golgi apparatus membrane</location>
        <topology evidence="11">Peripheral membrane protein</topology>
        <orientation evidence="11">Cytoplasmic side</orientation>
    </subcellularLocation>
    <subcellularLocation>
        <location evidence="11">Endosome membrane</location>
        <topology evidence="11">Peripheral membrane protein</topology>
        <orientation evidence="11">Cytoplasmic side</orientation>
    </subcellularLocation>
</comment>
<dbReference type="HAMAP" id="MF_00663">
    <property type="entry name" value="PS_decarb_PSD_B_type2"/>
    <property type="match status" value="1"/>
</dbReference>
<keyword evidence="10 11" id="KW-0670">Pyruvate</keyword>
<feature type="region of interest" description="Disordered" evidence="12">
    <location>
        <begin position="232"/>
        <end position="284"/>
    </location>
</feature>
<feature type="site" description="Cleavage (non-hydrolytic); by autocatalysis" evidence="11">
    <location>
        <begin position="1323"/>
        <end position="1324"/>
    </location>
</feature>
<keyword evidence="4 11" id="KW-0443">Lipid metabolism</keyword>
<proteinExistence type="inferred from homology"/>
<dbReference type="NCBIfam" id="TIGR00163">
    <property type="entry name" value="PS_decarb"/>
    <property type="match status" value="1"/>
</dbReference>
<dbReference type="PANTHER" id="PTHR10067">
    <property type="entry name" value="PHOSPHATIDYLSERINE DECARBOXYLASE"/>
    <property type="match status" value="1"/>
</dbReference>
<dbReference type="GO" id="GO:0005795">
    <property type="term" value="C:Golgi stack"/>
    <property type="evidence" value="ECO:0007669"/>
    <property type="project" value="UniProtKB-UniRule"/>
</dbReference>
<dbReference type="GO" id="GO:0016540">
    <property type="term" value="P:protein autoprocessing"/>
    <property type="evidence" value="ECO:0007669"/>
    <property type="project" value="UniProtKB-UniRule"/>
</dbReference>
<dbReference type="GO" id="GO:0010008">
    <property type="term" value="C:endosome membrane"/>
    <property type="evidence" value="ECO:0007669"/>
    <property type="project" value="UniProtKB-SubCell"/>
</dbReference>
<feature type="compositionally biased region" description="Basic residues" evidence="12">
    <location>
        <begin position="40"/>
        <end position="53"/>
    </location>
</feature>
<evidence type="ECO:0000256" key="3">
    <source>
        <dbReference type="ARBA" id="ARBA00022793"/>
    </source>
</evidence>
<evidence type="ECO:0000313" key="14">
    <source>
        <dbReference type="EMBL" id="KAG7089009.1"/>
    </source>
</evidence>
<comment type="PTM">
    <text evidence="11">Is synthesized initially as an inactive proenzyme. Formation of the active enzyme involves a self-maturation process in which the active site pyruvoyl group is generated from an internal serine residue via an autocatalytic post-translational modification. Two non-identical subunits are generated from the proenzyme in this reaction, and the pyruvate is formed at the N-terminus of the alpha chain, which is derived from the carboxyl end of the proenzyme. The autoendoproteolytic cleavage occurs by a canonical serine protease mechanism, in which the side chain hydroxyl group of the serine supplies its oxygen atom to form the C-terminus of the beta chain, while the remainder of the serine residue undergoes an oxidative deamination to produce ammonia and the pyruvoyl prosthetic group on the alpha chain. During this reaction, the Ser that is part of the protease active site of the proenzyme becomes the pyruvoyl prosthetic group, which constitutes an essential element of the active site of the mature decarboxylase.</text>
</comment>
<comment type="similarity">
    <text evidence="11">Belongs to the phosphatidylserine decarboxylase family. PSD-B subfamily. Eukaryotic type II sub-subfamily.</text>
</comment>
<evidence type="ECO:0000256" key="9">
    <source>
        <dbReference type="ARBA" id="ARBA00023264"/>
    </source>
</evidence>
<dbReference type="InterPro" id="IPR035892">
    <property type="entry name" value="C2_domain_sf"/>
</dbReference>
<comment type="subunit">
    <text evidence="11">Heterodimer of a large membrane-associated beta subunit and a small pyruvoyl-containing alpha subunit.</text>
</comment>
<feature type="chain" id="PRO_5040554654" description="Phosphatidylserine decarboxylase 2 alpha chain" evidence="11">
    <location>
        <begin position="1324"/>
        <end position="1367"/>
    </location>
</feature>
<feature type="region of interest" description="Disordered" evidence="12">
    <location>
        <begin position="491"/>
        <end position="573"/>
    </location>
</feature>
<dbReference type="EC" id="4.1.1.65" evidence="11"/>
<dbReference type="Pfam" id="PF00168">
    <property type="entry name" value="C2"/>
    <property type="match status" value="2"/>
</dbReference>
<comment type="function">
    <text evidence="11">Catalyzes the formation of phosphatidylethanolamine (PtdEtn) from phosphatidylserine (PtdSer). Plays a central role in phospholipid metabolism and in the interorganelle trafficking of phosphatidylserine.</text>
</comment>
<comment type="cofactor">
    <cofactor evidence="11">
        <name>pyruvate</name>
        <dbReference type="ChEBI" id="CHEBI:15361"/>
    </cofactor>
    <text evidence="11">Binds 1 pyruvoyl group covalently per subunit.</text>
</comment>
<evidence type="ECO:0000256" key="11">
    <source>
        <dbReference type="HAMAP-Rule" id="MF_03209"/>
    </source>
</evidence>
<evidence type="ECO:0000256" key="8">
    <source>
        <dbReference type="ARBA" id="ARBA00023239"/>
    </source>
</evidence>
<feature type="region of interest" description="Disordered" evidence="12">
    <location>
        <begin position="1"/>
        <end position="56"/>
    </location>
</feature>
<dbReference type="PROSITE" id="PS50004">
    <property type="entry name" value="C2"/>
    <property type="match status" value="2"/>
</dbReference>
<feature type="domain" description="C2" evidence="13">
    <location>
        <begin position="49"/>
        <end position="171"/>
    </location>
</feature>
<evidence type="ECO:0000256" key="1">
    <source>
        <dbReference type="ARBA" id="ARBA00005189"/>
    </source>
</evidence>
<evidence type="ECO:0000256" key="12">
    <source>
        <dbReference type="SAM" id="MobiDB-lite"/>
    </source>
</evidence>
<dbReference type="InterPro" id="IPR033179">
    <property type="entry name" value="PSD_type2_pro"/>
</dbReference>
<keyword evidence="3 11" id="KW-0210">Decarboxylase</keyword>
<feature type="region of interest" description="Disordered" evidence="12">
    <location>
        <begin position="298"/>
        <end position="328"/>
    </location>
</feature>
<dbReference type="GO" id="GO:0004609">
    <property type="term" value="F:phosphatidylserine decarboxylase activity"/>
    <property type="evidence" value="ECO:0007669"/>
    <property type="project" value="UniProtKB-UniRule"/>
</dbReference>
<dbReference type="InterPro" id="IPR033177">
    <property type="entry name" value="PSD-B"/>
</dbReference>
<feature type="region of interest" description="Disordered" evidence="12">
    <location>
        <begin position="956"/>
        <end position="981"/>
    </location>
</feature>
<feature type="active site" description="Charge relay system; for autoendoproteolytic cleavage activity" evidence="11">
    <location>
        <position position="1179"/>
    </location>
</feature>
<feature type="active site" description="Schiff-base intermediate with substrate; via pyruvic acid; for decarboxylase activity" evidence="11">
    <location>
        <position position="1324"/>
    </location>
</feature>
<feature type="compositionally biased region" description="Polar residues" evidence="12">
    <location>
        <begin position="971"/>
        <end position="981"/>
    </location>
</feature>
<dbReference type="Pfam" id="PF02666">
    <property type="entry name" value="PS_Dcarbxylase"/>
    <property type="match status" value="1"/>
</dbReference>
<dbReference type="CDD" id="cd04039">
    <property type="entry name" value="C2_PSD"/>
    <property type="match status" value="1"/>
</dbReference>
<feature type="region of interest" description="Disordered" evidence="12">
    <location>
        <begin position="808"/>
        <end position="827"/>
    </location>
</feature>
<dbReference type="Proteomes" id="UP001049176">
    <property type="component" value="Chromosome 7"/>
</dbReference>
<comment type="pathway">
    <text evidence="1">Lipid metabolism.</text>
</comment>
<feature type="active site" description="Charge relay system; for autoendoproteolytic cleavage activity" evidence="11">
    <location>
        <position position="1324"/>
    </location>
</feature>
<comment type="domain">
    <text evidence="11">The C2 domains have an essential, but non-catalytic function. They may facilitate interactions with other proteins and are required for lipid transport function.</text>
</comment>
<evidence type="ECO:0000256" key="10">
    <source>
        <dbReference type="ARBA" id="ARBA00023317"/>
    </source>
</evidence>
<keyword evidence="11" id="KW-0333">Golgi apparatus</keyword>
<dbReference type="SUPFAM" id="SSF49562">
    <property type="entry name" value="C2 domain (Calcium/lipid-binding domain, CaLB)"/>
    <property type="match status" value="2"/>
</dbReference>
<evidence type="ECO:0000259" key="13">
    <source>
        <dbReference type="PROSITE" id="PS50004"/>
    </source>
</evidence>
<keyword evidence="11" id="KW-0967">Endosome</keyword>
<evidence type="ECO:0000256" key="2">
    <source>
        <dbReference type="ARBA" id="ARBA00022516"/>
    </source>
</evidence>
<keyword evidence="9 11" id="KW-1208">Phospholipid metabolism</keyword>
<feature type="compositionally biased region" description="Polar residues" evidence="12">
    <location>
        <begin position="515"/>
        <end position="544"/>
    </location>
</feature>
<dbReference type="InterPro" id="IPR003817">
    <property type="entry name" value="PS_Dcarbxylase"/>
</dbReference>
<feature type="compositionally biased region" description="Basic residues" evidence="12">
    <location>
        <begin position="505"/>
        <end position="514"/>
    </location>
</feature>
<keyword evidence="15" id="KW-1185">Reference proteome</keyword>
<evidence type="ECO:0000256" key="5">
    <source>
        <dbReference type="ARBA" id="ARBA00023136"/>
    </source>
</evidence>
<keyword evidence="7 11" id="KW-0594">Phospholipid biosynthesis</keyword>
<keyword evidence="8 11" id="KW-0456">Lyase</keyword>
<keyword evidence="5 11" id="KW-0472">Membrane</keyword>
<evidence type="ECO:0000256" key="6">
    <source>
        <dbReference type="ARBA" id="ARBA00023145"/>
    </source>
</evidence>
<evidence type="ECO:0000256" key="4">
    <source>
        <dbReference type="ARBA" id="ARBA00023098"/>
    </source>
</evidence>
<protein>
    <recommendedName>
        <fullName evidence="11">Phosphatidylserine decarboxylase proenzyme 2</fullName>
        <ecNumber evidence="11">4.1.1.65</ecNumber>
    </recommendedName>
    <component>
        <recommendedName>
            <fullName evidence="11">Phosphatidylserine decarboxylase 2 beta chain</fullName>
        </recommendedName>
    </component>
    <component>
        <recommendedName>
            <fullName evidence="11">Phosphatidylserine decarboxylase 2 alpha chain</fullName>
        </recommendedName>
    </component>
</protein>
<organism evidence="14 15">
    <name type="scientific">Marasmius oreades</name>
    <name type="common">fairy-ring Marasmius</name>
    <dbReference type="NCBI Taxonomy" id="181124"/>
    <lineage>
        <taxon>Eukaryota</taxon>
        <taxon>Fungi</taxon>
        <taxon>Dikarya</taxon>
        <taxon>Basidiomycota</taxon>
        <taxon>Agaricomycotina</taxon>
        <taxon>Agaricomycetes</taxon>
        <taxon>Agaricomycetidae</taxon>
        <taxon>Agaricales</taxon>
        <taxon>Marasmiineae</taxon>
        <taxon>Marasmiaceae</taxon>
        <taxon>Marasmius</taxon>
    </lineage>
</organism>
<comment type="caution">
    <text evidence="14">The sequence shown here is derived from an EMBL/GenBank/DDBJ whole genome shotgun (WGS) entry which is preliminary data.</text>
</comment>
<keyword evidence="6 11" id="KW-0865">Zymogen</keyword>
<feature type="compositionally biased region" description="Basic and acidic residues" evidence="12">
    <location>
        <begin position="808"/>
        <end position="817"/>
    </location>
</feature>
<feature type="active site" description="Charge relay system; for autoendoproteolytic cleavage activity" evidence="11">
    <location>
        <position position="1237"/>
    </location>
</feature>
<dbReference type="InterPro" id="IPR000008">
    <property type="entry name" value="C2_dom"/>
</dbReference>
<evidence type="ECO:0000313" key="15">
    <source>
        <dbReference type="Proteomes" id="UP001049176"/>
    </source>
</evidence>
<dbReference type="GO" id="GO:0000139">
    <property type="term" value="C:Golgi membrane"/>
    <property type="evidence" value="ECO:0007669"/>
    <property type="project" value="UniProtKB-SubCell"/>
</dbReference>
<accession>A0A9P7RSN4</accession>
<reference evidence="14" key="1">
    <citation type="journal article" date="2021" name="Genome Biol. Evol.">
        <title>The assembled and annotated genome of the fairy-ring fungus Marasmius oreades.</title>
        <authorList>
            <person name="Hiltunen M."/>
            <person name="Ament-Velasquez S.L."/>
            <person name="Johannesson H."/>
        </authorList>
    </citation>
    <scope>NUCLEOTIDE SEQUENCE</scope>
    <source>
        <strain evidence="14">03SP1</strain>
    </source>
</reference>
<dbReference type="CDD" id="cd00030">
    <property type="entry name" value="C2"/>
    <property type="match status" value="1"/>
</dbReference>
<name>A0A9P7RSN4_9AGAR</name>
<dbReference type="Gene3D" id="2.60.40.150">
    <property type="entry name" value="C2 domain"/>
    <property type="match status" value="2"/>
</dbReference>
<feature type="compositionally biased region" description="Acidic residues" evidence="12">
    <location>
        <begin position="266"/>
        <end position="284"/>
    </location>
</feature>
<dbReference type="EMBL" id="CM032187">
    <property type="protein sequence ID" value="KAG7089009.1"/>
    <property type="molecule type" value="Genomic_DNA"/>
</dbReference>
<comment type="pathway">
    <text evidence="11">Phospholipid metabolism; phosphatidylethanolamine biosynthesis; phosphatidylethanolamine from CDP-diacylglycerol: step 2/2.</text>
</comment>
<dbReference type="SMART" id="SM00239">
    <property type="entry name" value="C2"/>
    <property type="match status" value="2"/>
</dbReference>
<feature type="chain" id="PRO_5040554653" description="Phosphatidylserine decarboxylase 2 beta chain" evidence="11">
    <location>
        <begin position="1"/>
        <end position="1323"/>
    </location>
</feature>